<name>A0A0S4V478_RALSL</name>
<reference evidence="1" key="1">
    <citation type="submission" date="2015-10" db="EMBL/GenBank/DDBJ databases">
        <authorList>
            <person name="Gilbert D.G."/>
        </authorList>
    </citation>
    <scope>NUCLEOTIDE SEQUENCE</scope>
    <source>
        <strain evidence="1">Phyl III-seqv23</strain>
    </source>
</reference>
<organism evidence="1">
    <name type="scientific">Ralstonia solanacearum</name>
    <name type="common">Pseudomonas solanacearum</name>
    <dbReference type="NCBI Taxonomy" id="305"/>
    <lineage>
        <taxon>Bacteria</taxon>
        <taxon>Pseudomonadati</taxon>
        <taxon>Pseudomonadota</taxon>
        <taxon>Betaproteobacteria</taxon>
        <taxon>Burkholderiales</taxon>
        <taxon>Burkholderiaceae</taxon>
        <taxon>Ralstonia</taxon>
        <taxon>Ralstonia solanacearum species complex</taxon>
    </lineage>
</organism>
<sequence length="119" mass="13232">MPEVFARPEQTQSIHFADAQKLREAIQNIDAMSQEGFSEIRAIARLALMSLLTPEGQRDTESLAYAFQAICGKADQSGNSINWEAEQVGCNHSDAAMIRRFDAYRSAEAMRRALEVSHG</sequence>
<accession>A0A0S4V478</accession>
<proteinExistence type="predicted"/>
<evidence type="ECO:0000313" key="1">
    <source>
        <dbReference type="EMBL" id="CUV28873.1"/>
    </source>
</evidence>
<protein>
    <submittedName>
        <fullName evidence="1">Uncharacterized protein</fullName>
    </submittedName>
</protein>
<dbReference type="EMBL" id="LN899824">
    <property type="protein sequence ID" value="CUV28873.1"/>
    <property type="molecule type" value="Genomic_DNA"/>
</dbReference>
<dbReference type="AlphaFoldDB" id="A0A0S4V478"/>
<gene>
    <name evidence="1" type="ORF">RUN1985_v1_290023</name>
</gene>